<protein>
    <recommendedName>
        <fullName evidence="12">UDP-N-acetylglucosamine 1-carboxyvinyltransferase</fullName>
        <ecNumber evidence="12">2.5.1.7</ecNumber>
    </recommendedName>
    <alternativeName>
        <fullName evidence="12">Enoylpyruvate transferase</fullName>
    </alternativeName>
    <alternativeName>
        <fullName evidence="12">UDP-N-acetylglucosamine enolpyruvyl transferase</fullName>
        <shortName evidence="12">EPT</shortName>
    </alternativeName>
</protein>
<dbReference type="Gene3D" id="3.65.10.10">
    <property type="entry name" value="Enolpyruvate transferase domain"/>
    <property type="match status" value="2"/>
</dbReference>
<dbReference type="FunFam" id="3.65.10.10:FF:000001">
    <property type="entry name" value="UDP-N-acetylglucosamine 1-carboxyvinyltransferase"/>
    <property type="match status" value="1"/>
</dbReference>
<comment type="similarity">
    <text evidence="10 12">Belongs to the EPSP synthase family. MurA subfamily.</text>
</comment>
<dbReference type="NCBIfam" id="NF009470">
    <property type="entry name" value="PRK12830.1"/>
    <property type="match status" value="1"/>
</dbReference>
<dbReference type="HAMAP" id="MF_00111">
    <property type="entry name" value="MurA"/>
    <property type="match status" value="1"/>
</dbReference>
<dbReference type="SUPFAM" id="SSF55205">
    <property type="entry name" value="EPT/RTPC-like"/>
    <property type="match status" value="1"/>
</dbReference>
<organism evidence="14">
    <name type="scientific">Geobacillus sp. (strain Y4.1MC1)</name>
    <dbReference type="NCBI Taxonomy" id="581103"/>
    <lineage>
        <taxon>Bacteria</taxon>
        <taxon>Bacillati</taxon>
        <taxon>Bacillota</taxon>
        <taxon>Bacilli</taxon>
        <taxon>Bacillales</taxon>
        <taxon>Anoxybacillaceae</taxon>
        <taxon>Geobacillus</taxon>
    </lineage>
</organism>
<accession>A0A7U3YIB6</accession>
<evidence type="ECO:0000256" key="11">
    <source>
        <dbReference type="ARBA" id="ARBA00047527"/>
    </source>
</evidence>
<dbReference type="InterPro" id="IPR036968">
    <property type="entry name" value="Enolpyruvate_Tfrase_sf"/>
</dbReference>
<dbReference type="GO" id="GO:0008360">
    <property type="term" value="P:regulation of cell shape"/>
    <property type="evidence" value="ECO:0007669"/>
    <property type="project" value="UniProtKB-KW"/>
</dbReference>
<feature type="binding site" evidence="12">
    <location>
        <begin position="122"/>
        <end position="126"/>
    </location>
    <ligand>
        <name>UDP-N-acetyl-alpha-D-glucosamine</name>
        <dbReference type="ChEBI" id="CHEBI:57705"/>
    </ligand>
</feature>
<dbReference type="GO" id="GO:0071555">
    <property type="term" value="P:cell wall organization"/>
    <property type="evidence" value="ECO:0007669"/>
    <property type="project" value="UniProtKB-KW"/>
</dbReference>
<dbReference type="NCBIfam" id="NF006873">
    <property type="entry name" value="PRK09369.1"/>
    <property type="match status" value="1"/>
</dbReference>
<evidence type="ECO:0000256" key="6">
    <source>
        <dbReference type="ARBA" id="ARBA00022960"/>
    </source>
</evidence>
<evidence type="ECO:0000256" key="1">
    <source>
        <dbReference type="ARBA" id="ARBA00004496"/>
    </source>
</evidence>
<dbReference type="Pfam" id="PF00275">
    <property type="entry name" value="EPSP_synthase"/>
    <property type="match status" value="1"/>
</dbReference>
<name>A0A7U3YIB6_GEOS0</name>
<feature type="modified residue" description="2-(S-cysteinyl)pyruvic acid O-phosphothioketal" evidence="12">
    <location>
        <position position="117"/>
    </location>
</feature>
<dbReference type="PANTHER" id="PTHR43783:SF1">
    <property type="entry name" value="UDP-N-ACETYLGLUCOSAMINE 1-CARBOXYVINYLTRANSFERASE"/>
    <property type="match status" value="1"/>
</dbReference>
<evidence type="ECO:0000256" key="5">
    <source>
        <dbReference type="ARBA" id="ARBA00022679"/>
    </source>
</evidence>
<evidence type="ECO:0000256" key="2">
    <source>
        <dbReference type="ARBA" id="ARBA00004752"/>
    </source>
</evidence>
<sequence>MEKIIVRGGKRLSGTVKVEGAKNAVLPVIAATLLASKGKSIIHDVPALSDVYTISEVLRYLGADVKREGNTITVDASQDLKLEAPFEYVRKMRASVLVMGSLLARNGRARVALPGGCAIGSRPIDQHLKGFEAMGASVKVGNGFIDAEVKGKLRGAKIYLDFPSVGATENIMMAAVLAEGTTVIENCAKEPEIVDLANFLNAMGAKVRGAGTGTIRIEGVDELTGTTHTVIPDRIEAGTFMVAAAITGGNVFIQGAVPEHLSSLIAKMEEMGVTIIEEENGLRVIGPEKLKAVDIKTMPYPGFPTDMQSQMMALLLKAEGTSMVTETVFENRFMHVEEFRRMNADIKIEGRSVIINGPCNLQGAEVAATDLRAAAALILAGLAAEGYTRVTELRHLDRGYVRFHEKLAALGADIVRVNDESETAVESVKVKDLNI</sequence>
<evidence type="ECO:0000256" key="4">
    <source>
        <dbReference type="ARBA" id="ARBA00022618"/>
    </source>
</evidence>
<dbReference type="InterPro" id="IPR005750">
    <property type="entry name" value="UDP_GlcNAc_COvinyl_MurA"/>
</dbReference>
<dbReference type="InterPro" id="IPR050068">
    <property type="entry name" value="MurA_subfamily"/>
</dbReference>
<keyword evidence="12" id="KW-0670">Pyruvate</keyword>
<proteinExistence type="inferred from homology"/>
<dbReference type="GO" id="GO:0005737">
    <property type="term" value="C:cytoplasm"/>
    <property type="evidence" value="ECO:0007669"/>
    <property type="project" value="UniProtKB-SubCell"/>
</dbReference>
<comment type="pathway">
    <text evidence="2 12">Cell wall biogenesis; peptidoglycan biosynthesis.</text>
</comment>
<evidence type="ECO:0000256" key="3">
    <source>
        <dbReference type="ARBA" id="ARBA00022490"/>
    </source>
</evidence>
<feature type="binding site" evidence="12">
    <location>
        <position position="328"/>
    </location>
    <ligand>
        <name>UDP-N-acetyl-alpha-D-glucosamine</name>
        <dbReference type="ChEBI" id="CHEBI:57705"/>
    </ligand>
</feature>
<evidence type="ECO:0000256" key="7">
    <source>
        <dbReference type="ARBA" id="ARBA00022984"/>
    </source>
</evidence>
<keyword evidence="7 12" id="KW-0573">Peptidoglycan synthesis</keyword>
<dbReference type="GO" id="GO:0008760">
    <property type="term" value="F:UDP-N-acetylglucosamine 1-carboxyvinyltransferase activity"/>
    <property type="evidence" value="ECO:0007669"/>
    <property type="project" value="UniProtKB-UniRule"/>
</dbReference>
<evidence type="ECO:0000259" key="13">
    <source>
        <dbReference type="Pfam" id="PF00275"/>
    </source>
</evidence>
<dbReference type="InterPro" id="IPR001986">
    <property type="entry name" value="Enolpyruvate_Tfrase_dom"/>
</dbReference>
<feature type="binding site" evidence="12">
    <location>
        <begin position="22"/>
        <end position="23"/>
    </location>
    <ligand>
        <name>phosphoenolpyruvate</name>
        <dbReference type="ChEBI" id="CHEBI:58702"/>
    </ligand>
</feature>
<keyword evidence="8 12" id="KW-0131">Cell cycle</keyword>
<dbReference type="NCBIfam" id="TIGR01072">
    <property type="entry name" value="murA"/>
    <property type="match status" value="1"/>
</dbReference>
<evidence type="ECO:0000313" key="14">
    <source>
        <dbReference type="EMBL" id="ADP76304.1"/>
    </source>
</evidence>
<evidence type="ECO:0000256" key="9">
    <source>
        <dbReference type="ARBA" id="ARBA00023316"/>
    </source>
</evidence>
<dbReference type="CDD" id="cd01555">
    <property type="entry name" value="UdpNAET"/>
    <property type="match status" value="1"/>
</dbReference>
<feature type="binding site" evidence="12">
    <location>
        <position position="93"/>
    </location>
    <ligand>
        <name>UDP-N-acetyl-alpha-D-glucosamine</name>
        <dbReference type="ChEBI" id="CHEBI:57705"/>
    </ligand>
</feature>
<keyword evidence="9 12" id="KW-0961">Cell wall biogenesis/degradation</keyword>
<dbReference type="GO" id="GO:0051301">
    <property type="term" value="P:cell division"/>
    <property type="evidence" value="ECO:0007669"/>
    <property type="project" value="UniProtKB-KW"/>
</dbReference>
<keyword evidence="5 12" id="KW-0808">Transferase</keyword>
<feature type="active site" description="Proton donor" evidence="12">
    <location>
        <position position="117"/>
    </location>
</feature>
<reference evidence="14" key="1">
    <citation type="submission" date="2010-10" db="EMBL/GenBank/DDBJ databases">
        <title>Complete sequence of chromosome of Geobacillus sp. Y4.1MC1.</title>
        <authorList>
            <consortium name="US DOE Joint Genome Institute"/>
            <person name="Lucas S."/>
            <person name="Copeland A."/>
            <person name="Lapidus A."/>
            <person name="Cheng J.-F."/>
            <person name="Bruce D."/>
            <person name="Goodwin L."/>
            <person name="Pitluck S."/>
            <person name="Chertkov O."/>
            <person name="Zhang X."/>
            <person name="Detter J.C."/>
            <person name="Han C."/>
            <person name="Tapia R."/>
            <person name="Land M."/>
            <person name="Hauser L."/>
            <person name="Jeffries C."/>
            <person name="Kyrpides N."/>
            <person name="Ivanova N."/>
            <person name="Ovchinnikova G."/>
            <person name="Brumm P."/>
            <person name="Mead D."/>
            <person name="Woyke T."/>
        </authorList>
    </citation>
    <scope>NUCLEOTIDE SEQUENCE [LARGE SCALE GENOMIC DNA]</scope>
    <source>
        <strain evidence="14">Y4.1MC1</strain>
    </source>
</reference>
<dbReference type="EMBL" id="CP002293">
    <property type="protein sequence ID" value="ADP76304.1"/>
    <property type="molecule type" value="Genomic_DNA"/>
</dbReference>
<dbReference type="AlphaFoldDB" id="A0A7U3YIB6"/>
<dbReference type="EC" id="2.5.1.7" evidence="12"/>
<evidence type="ECO:0000256" key="10">
    <source>
        <dbReference type="ARBA" id="ARBA00038367"/>
    </source>
</evidence>
<dbReference type="GO" id="GO:0009252">
    <property type="term" value="P:peptidoglycan biosynthetic process"/>
    <property type="evidence" value="ECO:0007669"/>
    <property type="project" value="UniProtKB-UniRule"/>
</dbReference>
<dbReference type="PANTHER" id="PTHR43783">
    <property type="entry name" value="UDP-N-ACETYLGLUCOSAMINE 1-CARBOXYVINYLTRANSFERASE"/>
    <property type="match status" value="1"/>
</dbReference>
<keyword evidence="6 12" id="KW-0133">Cell shape</keyword>
<evidence type="ECO:0000256" key="12">
    <source>
        <dbReference type="HAMAP-Rule" id="MF_00111"/>
    </source>
</evidence>
<dbReference type="UniPathway" id="UPA00219"/>
<dbReference type="GO" id="GO:0019277">
    <property type="term" value="P:UDP-N-acetylgalactosamine biosynthetic process"/>
    <property type="evidence" value="ECO:0007669"/>
    <property type="project" value="InterPro"/>
</dbReference>
<gene>
    <name evidence="12" type="primary">murA</name>
    <name evidence="14" type="ORF">GY4MC1_3679</name>
</gene>
<comment type="subcellular location">
    <subcellularLocation>
        <location evidence="1 12">Cytoplasm</location>
    </subcellularLocation>
</comment>
<keyword evidence="3 12" id="KW-0963">Cytoplasm</keyword>
<keyword evidence="4 12" id="KW-0132">Cell division</keyword>
<dbReference type="KEGG" id="gmc:GY4MC1_3679"/>
<comment type="caution">
    <text evidence="12">Lacks conserved residue(s) required for the propagation of feature annotation.</text>
</comment>
<feature type="domain" description="Enolpyruvate transferase" evidence="13">
    <location>
        <begin position="6"/>
        <end position="407"/>
    </location>
</feature>
<dbReference type="InterPro" id="IPR013792">
    <property type="entry name" value="RNA3'P_cycl/enolpyr_Trfase_a/b"/>
</dbReference>
<evidence type="ECO:0000256" key="8">
    <source>
        <dbReference type="ARBA" id="ARBA00023306"/>
    </source>
</evidence>
<comment type="catalytic activity">
    <reaction evidence="11 12">
        <text>phosphoenolpyruvate + UDP-N-acetyl-alpha-D-glucosamine = UDP-N-acetyl-3-O-(1-carboxyvinyl)-alpha-D-glucosamine + phosphate</text>
        <dbReference type="Rhea" id="RHEA:18681"/>
        <dbReference type="ChEBI" id="CHEBI:43474"/>
        <dbReference type="ChEBI" id="CHEBI:57705"/>
        <dbReference type="ChEBI" id="CHEBI:58702"/>
        <dbReference type="ChEBI" id="CHEBI:68483"/>
        <dbReference type="EC" id="2.5.1.7"/>
    </reaction>
</comment>
<feature type="binding site" evidence="12">
    <location>
        <position position="306"/>
    </location>
    <ligand>
        <name>UDP-N-acetyl-alpha-D-glucosamine</name>
        <dbReference type="ChEBI" id="CHEBI:57705"/>
    </ligand>
</feature>
<comment type="function">
    <text evidence="12">Cell wall formation. Adds enolpyruvyl to UDP-N-acetylglucosamine.</text>
</comment>